<dbReference type="OrthoDB" id="1936739at2759"/>
<evidence type="ECO:0000313" key="2">
    <source>
        <dbReference type="Proteomes" id="UP000541444"/>
    </source>
</evidence>
<proteinExistence type="predicted"/>
<comment type="caution">
    <text evidence="1">The sequence shown here is derived from an EMBL/GenBank/DDBJ whole genome shotgun (WGS) entry which is preliminary data.</text>
</comment>
<sequence>MLYVLGSFLFPTKNRTDVSARYHVLFTKDKVAKKWSWGSTILAYMYFNLGATSRDDRRQFACCTTLLEVVWDPYRDKRDSPHAFKEVTFFYGVLASPNHVQPYYPNMVVRQFNRE</sequence>
<organism evidence="1 2">
    <name type="scientific">Kingdonia uniflora</name>
    <dbReference type="NCBI Taxonomy" id="39325"/>
    <lineage>
        <taxon>Eukaryota</taxon>
        <taxon>Viridiplantae</taxon>
        <taxon>Streptophyta</taxon>
        <taxon>Embryophyta</taxon>
        <taxon>Tracheophyta</taxon>
        <taxon>Spermatophyta</taxon>
        <taxon>Magnoliopsida</taxon>
        <taxon>Ranunculales</taxon>
        <taxon>Circaeasteraceae</taxon>
        <taxon>Kingdonia</taxon>
    </lineage>
</organism>
<dbReference type="Proteomes" id="UP000541444">
    <property type="component" value="Unassembled WGS sequence"/>
</dbReference>
<name>A0A7J7NB30_9MAGN</name>
<gene>
    <name evidence="1" type="ORF">GIB67_010142</name>
</gene>
<reference evidence="1 2" key="1">
    <citation type="journal article" date="2020" name="IScience">
        <title>Genome Sequencing of the Endangered Kingdonia uniflora (Circaeasteraceae, Ranunculales) Reveals Potential Mechanisms of Evolutionary Specialization.</title>
        <authorList>
            <person name="Sun Y."/>
            <person name="Deng T."/>
            <person name="Zhang A."/>
            <person name="Moore M.J."/>
            <person name="Landis J.B."/>
            <person name="Lin N."/>
            <person name="Zhang H."/>
            <person name="Zhang X."/>
            <person name="Huang J."/>
            <person name="Zhang X."/>
            <person name="Sun H."/>
            <person name="Wang H."/>
        </authorList>
    </citation>
    <scope>NUCLEOTIDE SEQUENCE [LARGE SCALE GENOMIC DNA]</scope>
    <source>
        <strain evidence="1">TB1705</strain>
        <tissue evidence="1">Leaf</tissue>
    </source>
</reference>
<dbReference type="AlphaFoldDB" id="A0A7J7NB30"/>
<protein>
    <submittedName>
        <fullName evidence="1">Uncharacterized protein</fullName>
    </submittedName>
</protein>
<keyword evidence="2" id="KW-1185">Reference proteome</keyword>
<evidence type="ECO:0000313" key="1">
    <source>
        <dbReference type="EMBL" id="KAF6164172.1"/>
    </source>
</evidence>
<accession>A0A7J7NB30</accession>
<dbReference type="EMBL" id="JACGCM010000938">
    <property type="protein sequence ID" value="KAF6164172.1"/>
    <property type="molecule type" value="Genomic_DNA"/>
</dbReference>